<comment type="caution">
    <text evidence="1">The sequence shown here is derived from an EMBL/GenBank/DDBJ whole genome shotgun (WGS) entry which is preliminary data.</text>
</comment>
<sequence>MKKIISIKKIIKRKLFDYLMYKHYGHMNVTIISSNCIGTRIYQSTRSMYLSPTINLWISPSDFIKLSYRIKYYMSLDLTECVDNSVDYPKGNLGDITINFQHYNSFLEAKTKWNLRKKRIDYNNILILFTDRDGATNMELEAIANHPHYRTIVFCHESKKKYFEKKHNVIFLKSKNNFVNDLYTNYDELLFKLNLKNKL</sequence>
<reference evidence="1 2" key="3">
    <citation type="submission" date="2008-05" db="EMBL/GenBank/DDBJ databases">
        <authorList>
            <person name="Fulton L."/>
            <person name="Clifton S."/>
            <person name="Fulton B."/>
            <person name="Xu J."/>
            <person name="Minx P."/>
            <person name="Pepin K.H."/>
            <person name="Johnson M."/>
            <person name="Thiruvilangam P."/>
            <person name="Bhonagiri V."/>
            <person name="Nash W.E."/>
            <person name="Mardis E.R."/>
            <person name="Wilson R.K."/>
        </authorList>
    </citation>
    <scope>NUCLEOTIDE SEQUENCE [LARGE SCALE GENOMIC DNA]</scope>
    <source>
        <strain evidence="1 2">ATCC 25827</strain>
    </source>
</reference>
<protein>
    <recommendedName>
        <fullName evidence="3">DUF1919 domain-containing protein</fullName>
    </recommendedName>
</protein>
<dbReference type="InterPro" id="IPR037226">
    <property type="entry name" value="CAC2185-like_sf"/>
</dbReference>
<evidence type="ECO:0008006" key="3">
    <source>
        <dbReference type="Google" id="ProtNLM"/>
    </source>
</evidence>
<proteinExistence type="predicted"/>
<evidence type="ECO:0000313" key="1">
    <source>
        <dbReference type="EMBL" id="EDU61610.1"/>
    </source>
</evidence>
<dbReference type="Proteomes" id="UP000004506">
    <property type="component" value="Unassembled WGS sequence"/>
</dbReference>
<dbReference type="RefSeq" id="WP_004924363.1">
    <property type="nucleotide sequence ID" value="NZ_DS607671.1"/>
</dbReference>
<dbReference type="InterPro" id="IPR015037">
    <property type="entry name" value="DUF1919"/>
</dbReference>
<dbReference type="AlphaFoldDB" id="A0AA86YRE7"/>
<dbReference type="SUPFAM" id="SSF142795">
    <property type="entry name" value="CAC2185-like"/>
    <property type="match status" value="1"/>
</dbReference>
<dbReference type="EMBL" id="ABJD02000047">
    <property type="protein sequence ID" value="EDU61610.1"/>
    <property type="molecule type" value="Genomic_DNA"/>
</dbReference>
<accession>A0AA86YRE7</accession>
<organism evidence="1 2">
    <name type="scientific">Providencia stuartii ATCC 25827</name>
    <dbReference type="NCBI Taxonomy" id="471874"/>
    <lineage>
        <taxon>Bacteria</taxon>
        <taxon>Pseudomonadati</taxon>
        <taxon>Pseudomonadota</taxon>
        <taxon>Gammaproteobacteria</taxon>
        <taxon>Enterobacterales</taxon>
        <taxon>Morganellaceae</taxon>
        <taxon>Providencia</taxon>
    </lineage>
</organism>
<reference evidence="2" key="1">
    <citation type="submission" date="2008-04" db="EMBL/GenBank/DDBJ databases">
        <title>Draft genome sequence of Providencia stuartii (ATCC 25827).</title>
        <authorList>
            <person name="Sudarsanam P."/>
            <person name="Ley R."/>
            <person name="Guruge J."/>
            <person name="Turnbaugh P.J."/>
            <person name="Mahowald M."/>
            <person name="Liep D."/>
            <person name="Gordon J."/>
        </authorList>
    </citation>
    <scope>NUCLEOTIDE SEQUENCE [LARGE SCALE GENOMIC DNA]</scope>
    <source>
        <strain evidence="2">ATCC 25827</strain>
    </source>
</reference>
<gene>
    <name evidence="1" type="ORF">PROSTU_00499</name>
</gene>
<reference evidence="2" key="2">
    <citation type="submission" date="2008-04" db="EMBL/GenBank/DDBJ databases">
        <title>Draft genome sequence of Providencia stuartii(ATCC 25827).</title>
        <authorList>
            <person name="Sudarsanam P."/>
            <person name="Ley R."/>
            <person name="Guruge J."/>
            <person name="Turnbaugh P.J."/>
            <person name="Mahowald M."/>
            <person name="Liep D."/>
            <person name="Gordon J."/>
        </authorList>
    </citation>
    <scope>NUCLEOTIDE SEQUENCE [LARGE SCALE GENOMIC DNA]</scope>
    <source>
        <strain evidence="2">ATCC 25827</strain>
    </source>
</reference>
<name>A0AA86YRE7_PROST</name>
<evidence type="ECO:0000313" key="2">
    <source>
        <dbReference type="Proteomes" id="UP000004506"/>
    </source>
</evidence>
<dbReference type="Pfam" id="PF08942">
    <property type="entry name" value="DUF1919"/>
    <property type="match status" value="1"/>
</dbReference>